<reference evidence="3 4" key="1">
    <citation type="journal article" date="2015" name="Genome Biol.">
        <title>Comparative genomics of Steinernema reveals deeply conserved gene regulatory networks.</title>
        <authorList>
            <person name="Dillman A.R."/>
            <person name="Macchietto M."/>
            <person name="Porter C.F."/>
            <person name="Rogers A."/>
            <person name="Williams B."/>
            <person name="Antoshechkin I."/>
            <person name="Lee M.M."/>
            <person name="Goodwin Z."/>
            <person name="Lu X."/>
            <person name="Lewis E.E."/>
            <person name="Goodrich-Blair H."/>
            <person name="Stock S.P."/>
            <person name="Adams B.J."/>
            <person name="Sternberg P.W."/>
            <person name="Mortazavi A."/>
        </authorList>
    </citation>
    <scope>NUCLEOTIDE SEQUENCE [LARGE SCALE GENOMIC DNA]</scope>
    <source>
        <strain evidence="3 4">ALL</strain>
    </source>
</reference>
<evidence type="ECO:0000256" key="1">
    <source>
        <dbReference type="SAM" id="Coils"/>
    </source>
</evidence>
<gene>
    <name evidence="3" type="ORF">L596_027017</name>
</gene>
<reference evidence="3 4" key="2">
    <citation type="journal article" date="2019" name="G3 (Bethesda)">
        <title>Hybrid Assembly of the Genome of the Entomopathogenic Nematode Steinernema carpocapsae Identifies the X-Chromosome.</title>
        <authorList>
            <person name="Serra L."/>
            <person name="Macchietto M."/>
            <person name="Macias-Munoz A."/>
            <person name="McGill C.J."/>
            <person name="Rodriguez I.M."/>
            <person name="Rodriguez B."/>
            <person name="Murad R."/>
            <person name="Mortazavi A."/>
        </authorList>
    </citation>
    <scope>NUCLEOTIDE SEQUENCE [LARGE SCALE GENOMIC DNA]</scope>
    <source>
        <strain evidence="3 4">ALL</strain>
    </source>
</reference>
<feature type="coiled-coil region" evidence="1">
    <location>
        <begin position="179"/>
        <end position="206"/>
    </location>
</feature>
<name>A0A4U5M347_STECR</name>
<evidence type="ECO:0000313" key="3">
    <source>
        <dbReference type="EMBL" id="TKR63150.1"/>
    </source>
</evidence>
<feature type="region of interest" description="Disordered" evidence="2">
    <location>
        <begin position="774"/>
        <end position="802"/>
    </location>
</feature>
<sequence length="969" mass="109041">MSCQVNFYKPDLTSGVKDFDLKELLSVDNMVMEVYRSLNPLSQRDLWAQVLEQRPLQPAVPIPTPFNLKSCVRGNTYVVLFHERKVANAMWLPPGPELQGIQSIIPDDLESLSSESSDASDTETLSEMQEGFDWINKLNLEPDGQRRKEKLLKLEKSLAGSKGRMKHFAYVDSMIQQGRANEKRRLDDLEESVAKLREEIRFIIVEEEAFKANECSNMMRDDLSTFDWLKKMNLGLENKAKAKEEKAKEFKEQLQLVEGVNKAILDRLIGKGVLRPVAEVLKTTFQEQKASKVPPKPAASSSTAENGPKKLQQPNTAQSARFGDKNLSVEACRVNKDQEVPSTSSHGPKKPEEASIADRIREQQKKSALLLEMMVPPHARSTPQKPLTSEEREQFDKQLLAHGMTPEQISVLKNSRVEIPGEENGPSTSRKPPKAETQQSASRSLQNHIMEQFMPGYTAIQAGLQAQLKTYGKSMEQSPEEQKFMDHLMHRITTESFPKTLTSEEMEQFKKHMLADGMPPEQLALLTKTDLEDPIDMNAPSTSREPPKAEQQSADLVEHFIPGYAAIQARLKEVAQTLPAGRKAEVEQQLEHIEKNFLKHKITENGPKMYPYKSAEQEMKYAQMHASQLAQASQMFSQMKLQSTDKAKATLEVLAIITMIEHNKHFNKTLLVKLPTTPRPKAHILANACAKFVVPELVAMGGESIYATIVDTTAMTLMAPAPIQDKEMFVINFSNTQMSPHQFIVTLDNSKAPEAYEAVPPEEFKEYAMTVGGQATPSTSKIEGTDKKPNTVPDTPQDGDRDTIFWKAYSNMTRRRALGEQMPEWFVRDLENEAQLKAAQFERHGVPNPVPVRPDPATLPGQIVFITTRIEVSYPHPANPANRYISGNDFTVALLPPMTASHLAAQAAQGIQLWSRGKRFQAAVFDKDNKQLEEHSPIIRLEGYRVTFSENTGGQLPETKNSFLYEFQR</sequence>
<dbReference type="AlphaFoldDB" id="A0A4U5M347"/>
<feature type="compositionally biased region" description="Polar residues" evidence="2">
    <location>
        <begin position="425"/>
        <end position="443"/>
    </location>
</feature>
<feature type="region of interest" description="Disordered" evidence="2">
    <location>
        <begin position="286"/>
        <end position="356"/>
    </location>
</feature>
<dbReference type="EMBL" id="AZBU02000010">
    <property type="protein sequence ID" value="TKR63150.1"/>
    <property type="molecule type" value="Genomic_DNA"/>
</dbReference>
<protein>
    <submittedName>
        <fullName evidence="3">Uncharacterized protein</fullName>
    </submittedName>
</protein>
<accession>A0A4U5M347</accession>
<keyword evidence="1" id="KW-0175">Coiled coil</keyword>
<evidence type="ECO:0000313" key="4">
    <source>
        <dbReference type="Proteomes" id="UP000298663"/>
    </source>
</evidence>
<feature type="coiled-coil region" evidence="1">
    <location>
        <begin position="233"/>
        <end position="260"/>
    </location>
</feature>
<evidence type="ECO:0000256" key="2">
    <source>
        <dbReference type="SAM" id="MobiDB-lite"/>
    </source>
</evidence>
<keyword evidence="4" id="KW-1185">Reference proteome</keyword>
<proteinExistence type="predicted"/>
<organism evidence="3 4">
    <name type="scientific">Steinernema carpocapsae</name>
    <name type="common">Entomopathogenic nematode</name>
    <dbReference type="NCBI Taxonomy" id="34508"/>
    <lineage>
        <taxon>Eukaryota</taxon>
        <taxon>Metazoa</taxon>
        <taxon>Ecdysozoa</taxon>
        <taxon>Nematoda</taxon>
        <taxon>Chromadorea</taxon>
        <taxon>Rhabditida</taxon>
        <taxon>Tylenchina</taxon>
        <taxon>Panagrolaimomorpha</taxon>
        <taxon>Strongyloidoidea</taxon>
        <taxon>Steinernematidae</taxon>
        <taxon>Steinernema</taxon>
    </lineage>
</organism>
<comment type="caution">
    <text evidence="3">The sequence shown here is derived from an EMBL/GenBank/DDBJ whole genome shotgun (WGS) entry which is preliminary data.</text>
</comment>
<dbReference type="Proteomes" id="UP000298663">
    <property type="component" value="Unassembled WGS sequence"/>
</dbReference>
<feature type="region of interest" description="Disordered" evidence="2">
    <location>
        <begin position="402"/>
        <end position="443"/>
    </location>
</feature>